<protein>
    <submittedName>
        <fullName evidence="1">Uncharacterized protein</fullName>
    </submittedName>
</protein>
<comment type="caution">
    <text evidence="1">The sequence shown here is derived from an EMBL/GenBank/DDBJ whole genome shotgun (WGS) entry which is preliminary data.</text>
</comment>
<dbReference type="EMBL" id="CAMPGE010013242">
    <property type="protein sequence ID" value="CAI2371982.1"/>
    <property type="molecule type" value="Genomic_DNA"/>
</dbReference>
<reference evidence="1" key="1">
    <citation type="submission" date="2023-07" db="EMBL/GenBank/DDBJ databases">
        <authorList>
            <consortium name="AG Swart"/>
            <person name="Singh M."/>
            <person name="Singh A."/>
            <person name="Seah K."/>
            <person name="Emmerich C."/>
        </authorList>
    </citation>
    <scope>NUCLEOTIDE SEQUENCE</scope>
    <source>
        <strain evidence="1">DP1</strain>
    </source>
</reference>
<evidence type="ECO:0000313" key="2">
    <source>
        <dbReference type="Proteomes" id="UP001295684"/>
    </source>
</evidence>
<dbReference type="SUPFAM" id="SSF52047">
    <property type="entry name" value="RNI-like"/>
    <property type="match status" value="1"/>
</dbReference>
<dbReference type="InterPro" id="IPR032675">
    <property type="entry name" value="LRR_dom_sf"/>
</dbReference>
<evidence type="ECO:0000313" key="1">
    <source>
        <dbReference type="EMBL" id="CAI2371982.1"/>
    </source>
</evidence>
<dbReference type="Gene3D" id="3.80.10.10">
    <property type="entry name" value="Ribonuclease Inhibitor"/>
    <property type="match status" value="1"/>
</dbReference>
<accession>A0AAD1XGQ2</accession>
<dbReference type="Proteomes" id="UP001295684">
    <property type="component" value="Unassembled WGS sequence"/>
</dbReference>
<sequence>MENLTEAIEEGNIKKISLEKSVLSKTKNQGVTTCQSILYKVLQDEEIEPSDPDSEEVSRSSHLYIWVDEIWDEKLLRSLKCLKVFDIDCLYLDEIGSKNRRLVLNFLQSSFPTRIKDLSFWSSGKMDLERPNYLNSLTRLSSKVVREASFRDFSIGLPQLKRLVAAFRHVRTLVLRNCRLSILSVPDLSKALKNCQIQKIDLLGSGSLIKSDWENNFDEFENLVQGLAGSPDLRLSLEQVDVSNCGVTQNKAEQVFEENQLGGVNIIGGK</sequence>
<name>A0AAD1XGQ2_EUPCR</name>
<gene>
    <name evidence="1" type="ORF">ECRASSUSDP1_LOCUS13309</name>
</gene>
<proteinExistence type="predicted"/>
<organism evidence="1 2">
    <name type="scientific">Euplotes crassus</name>
    <dbReference type="NCBI Taxonomy" id="5936"/>
    <lineage>
        <taxon>Eukaryota</taxon>
        <taxon>Sar</taxon>
        <taxon>Alveolata</taxon>
        <taxon>Ciliophora</taxon>
        <taxon>Intramacronucleata</taxon>
        <taxon>Spirotrichea</taxon>
        <taxon>Hypotrichia</taxon>
        <taxon>Euplotida</taxon>
        <taxon>Euplotidae</taxon>
        <taxon>Moneuplotes</taxon>
    </lineage>
</organism>
<dbReference type="AlphaFoldDB" id="A0AAD1XGQ2"/>
<keyword evidence="2" id="KW-1185">Reference proteome</keyword>